<dbReference type="Proteomes" id="UP000708208">
    <property type="component" value="Unassembled WGS sequence"/>
</dbReference>
<evidence type="ECO:0000313" key="3">
    <source>
        <dbReference type="Proteomes" id="UP000708208"/>
    </source>
</evidence>
<gene>
    <name evidence="2" type="ORF">AFUS01_LOCUS31949</name>
</gene>
<organism evidence="2 3">
    <name type="scientific">Allacma fusca</name>
    <dbReference type="NCBI Taxonomy" id="39272"/>
    <lineage>
        <taxon>Eukaryota</taxon>
        <taxon>Metazoa</taxon>
        <taxon>Ecdysozoa</taxon>
        <taxon>Arthropoda</taxon>
        <taxon>Hexapoda</taxon>
        <taxon>Collembola</taxon>
        <taxon>Symphypleona</taxon>
        <taxon>Sminthuridae</taxon>
        <taxon>Allacma</taxon>
    </lineage>
</organism>
<feature type="compositionally biased region" description="Pro residues" evidence="1">
    <location>
        <begin position="61"/>
        <end position="70"/>
    </location>
</feature>
<proteinExistence type="predicted"/>
<reference evidence="2" key="1">
    <citation type="submission" date="2021-06" db="EMBL/GenBank/DDBJ databases">
        <authorList>
            <person name="Hodson N. C."/>
            <person name="Mongue J. A."/>
            <person name="Jaron S. K."/>
        </authorList>
    </citation>
    <scope>NUCLEOTIDE SEQUENCE</scope>
</reference>
<evidence type="ECO:0000256" key="1">
    <source>
        <dbReference type="SAM" id="MobiDB-lite"/>
    </source>
</evidence>
<protein>
    <submittedName>
        <fullName evidence="2">Uncharacterized protein</fullName>
    </submittedName>
</protein>
<dbReference type="EMBL" id="CAJVCH010517201">
    <property type="protein sequence ID" value="CAG7821619.1"/>
    <property type="molecule type" value="Genomic_DNA"/>
</dbReference>
<evidence type="ECO:0000313" key="2">
    <source>
        <dbReference type="EMBL" id="CAG7821619.1"/>
    </source>
</evidence>
<keyword evidence="3" id="KW-1185">Reference proteome</keyword>
<feature type="compositionally biased region" description="Low complexity" evidence="1">
    <location>
        <begin position="23"/>
        <end position="40"/>
    </location>
</feature>
<feature type="non-terminal residue" evidence="2">
    <location>
        <position position="1"/>
    </location>
</feature>
<sequence length="232" mass="25007">NSMIPPANYNVLHQQHPPNNYSPPQVQGLPPPGLYNLNGNLPPPGLPSTPHLNQCNAPPGFYYPPPPPPRQQQQQSHQLYNLPRYGNHNSSALYSLQRPILQTQQPSSLPSSSPVQQPQNQFHFSNLSFMPAELNLQGRSICEEGGLGFQQNSVRDTDSMNGDVASSGSQVGTGGKNVIEPMIENIVGSMSMSTNGTYTHFGGPSHPISTKYGGGGNTTVTMSNTYPSPFTV</sequence>
<feature type="non-terminal residue" evidence="2">
    <location>
        <position position="232"/>
    </location>
</feature>
<dbReference type="AlphaFoldDB" id="A0A8J2KYA0"/>
<name>A0A8J2KYA0_9HEXA</name>
<comment type="caution">
    <text evidence="2">The sequence shown here is derived from an EMBL/GenBank/DDBJ whole genome shotgun (WGS) entry which is preliminary data.</text>
</comment>
<feature type="region of interest" description="Disordered" evidence="1">
    <location>
        <begin position="1"/>
        <end position="77"/>
    </location>
</feature>
<accession>A0A8J2KYA0</accession>